<dbReference type="GeneID" id="11495418"/>
<dbReference type="EMBL" id="HE580267">
    <property type="protein sequence ID" value="CCD22675.1"/>
    <property type="molecule type" value="Genomic_DNA"/>
</dbReference>
<sequence length="135" mass="15164">MPLNNVKRPDLCVKTQYIAPPKGLYSTLPSVSGLVNQSMPMIAMFLRNKFIAWFALIQCIHYYLNTDEEEVEKNKTKENASPLDQSPLIKVLMSTVGLITCYLNLAFPQADLPPPKKPVNVETVVQETEVPITTK</sequence>
<dbReference type="PANTHER" id="PTHR28038:SF1">
    <property type="entry name" value="ADL329WP"/>
    <property type="match status" value="1"/>
</dbReference>
<dbReference type="OMA" id="MVAMFLR"/>
<dbReference type="eggNOG" id="ENOG502S6JB">
    <property type="taxonomic scope" value="Eukaryota"/>
</dbReference>
<dbReference type="RefSeq" id="XP_003667918.1">
    <property type="nucleotide sequence ID" value="XM_003667870.1"/>
</dbReference>
<evidence type="ECO:0000313" key="2">
    <source>
        <dbReference type="Proteomes" id="UP000000689"/>
    </source>
</evidence>
<keyword evidence="2" id="KW-1185">Reference proteome</keyword>
<accession>G0W4D7</accession>
<proteinExistence type="predicted"/>
<dbReference type="AlphaFoldDB" id="G0W4D7"/>
<evidence type="ECO:0000313" key="1">
    <source>
        <dbReference type="EMBL" id="CCD22675.1"/>
    </source>
</evidence>
<organism evidence="1 2">
    <name type="scientific">Naumovozyma dairenensis (strain ATCC 10597 / BCRC 20456 / CBS 421 / NBRC 0211 / NRRL Y-12639)</name>
    <name type="common">Saccharomyces dairenensis</name>
    <dbReference type="NCBI Taxonomy" id="1071378"/>
    <lineage>
        <taxon>Eukaryota</taxon>
        <taxon>Fungi</taxon>
        <taxon>Dikarya</taxon>
        <taxon>Ascomycota</taxon>
        <taxon>Saccharomycotina</taxon>
        <taxon>Saccharomycetes</taxon>
        <taxon>Saccharomycetales</taxon>
        <taxon>Saccharomycetaceae</taxon>
        <taxon>Naumovozyma</taxon>
    </lineage>
</organism>
<dbReference type="HOGENOM" id="CLU_129456_1_0_1"/>
<name>G0W4D7_NAUDC</name>
<dbReference type="OrthoDB" id="284718at2759"/>
<dbReference type="STRING" id="1071378.G0W4D7"/>
<dbReference type="PANTHER" id="PTHR28038">
    <property type="entry name" value="ADL329WP"/>
    <property type="match status" value="1"/>
</dbReference>
<dbReference type="Proteomes" id="UP000000689">
    <property type="component" value="Chromosome 1"/>
</dbReference>
<reference evidence="1 2" key="1">
    <citation type="journal article" date="2011" name="Proc. Natl. Acad. Sci. U.S.A.">
        <title>Evolutionary erosion of yeast sex chromosomes by mating-type switching accidents.</title>
        <authorList>
            <person name="Gordon J.L."/>
            <person name="Armisen D."/>
            <person name="Proux-Wera E."/>
            <person name="Oheigeartaigh S.S."/>
            <person name="Byrne K.P."/>
            <person name="Wolfe K.H."/>
        </authorList>
    </citation>
    <scope>NUCLEOTIDE SEQUENCE [LARGE SCALE GENOMIC DNA]</scope>
    <source>
        <strain evidence="2">ATCC 10597 / BCRC 20456 / CBS 421 / NBRC 0211 / NRRL Y-12639</strain>
    </source>
</reference>
<dbReference type="KEGG" id="ndi:NDAI_0A05200"/>
<gene>
    <name evidence="1" type="primary">NDAI0A05200</name>
    <name evidence="1" type="ordered locus">NDAI_0A05200</name>
</gene>
<protein>
    <submittedName>
        <fullName evidence="1">Uncharacterized protein</fullName>
    </submittedName>
</protein>